<keyword evidence="2" id="KW-0812">Transmembrane</keyword>
<dbReference type="AlphaFoldDB" id="A0A841FEW1"/>
<feature type="compositionally biased region" description="Acidic residues" evidence="1">
    <location>
        <begin position="38"/>
        <end position="52"/>
    </location>
</feature>
<keyword evidence="2" id="KW-0472">Membrane</keyword>
<evidence type="ECO:0000313" key="4">
    <source>
        <dbReference type="Proteomes" id="UP000548476"/>
    </source>
</evidence>
<reference evidence="3 4" key="1">
    <citation type="submission" date="2020-08" db="EMBL/GenBank/DDBJ databases">
        <title>Genomic Encyclopedia of Type Strains, Phase IV (KMG-IV): sequencing the most valuable type-strain genomes for metagenomic binning, comparative biology and taxonomic classification.</title>
        <authorList>
            <person name="Goeker M."/>
        </authorList>
    </citation>
    <scope>NUCLEOTIDE SEQUENCE [LARGE SCALE GENOMIC DNA]</scope>
    <source>
        <strain evidence="3 4">YIM 65646</strain>
    </source>
</reference>
<protein>
    <submittedName>
        <fullName evidence="3">Uncharacterized protein</fullName>
    </submittedName>
</protein>
<feature type="transmembrane region" description="Helical" evidence="2">
    <location>
        <begin position="6"/>
        <end position="27"/>
    </location>
</feature>
<evidence type="ECO:0000313" key="3">
    <source>
        <dbReference type="EMBL" id="MBB6033533.1"/>
    </source>
</evidence>
<accession>A0A841FEW1</accession>
<sequence>MIVRNVLAVIGGVTVAAVVAAGVAVIAMKKMADAMPEDMLEDTEVDPDEIESDLTGSAEAKTGLRKTPLSPTTA</sequence>
<dbReference type="Proteomes" id="UP000548476">
    <property type="component" value="Unassembled WGS sequence"/>
</dbReference>
<name>A0A841FEW1_9ACTN</name>
<dbReference type="RefSeq" id="WP_184786440.1">
    <property type="nucleotide sequence ID" value="NZ_BONT01000014.1"/>
</dbReference>
<evidence type="ECO:0000256" key="1">
    <source>
        <dbReference type="SAM" id="MobiDB-lite"/>
    </source>
</evidence>
<gene>
    <name evidence="3" type="ORF">HNR73_001383</name>
</gene>
<evidence type="ECO:0000256" key="2">
    <source>
        <dbReference type="SAM" id="Phobius"/>
    </source>
</evidence>
<keyword evidence="2" id="KW-1133">Transmembrane helix</keyword>
<organism evidence="3 4">
    <name type="scientific">Phytomonospora endophytica</name>
    <dbReference type="NCBI Taxonomy" id="714109"/>
    <lineage>
        <taxon>Bacteria</taxon>
        <taxon>Bacillati</taxon>
        <taxon>Actinomycetota</taxon>
        <taxon>Actinomycetes</taxon>
        <taxon>Micromonosporales</taxon>
        <taxon>Micromonosporaceae</taxon>
        <taxon>Phytomonospora</taxon>
    </lineage>
</organism>
<comment type="caution">
    <text evidence="3">The sequence shown here is derived from an EMBL/GenBank/DDBJ whole genome shotgun (WGS) entry which is preliminary data.</text>
</comment>
<keyword evidence="4" id="KW-1185">Reference proteome</keyword>
<feature type="region of interest" description="Disordered" evidence="1">
    <location>
        <begin position="38"/>
        <end position="74"/>
    </location>
</feature>
<proteinExistence type="predicted"/>
<dbReference type="EMBL" id="JACHGT010000003">
    <property type="protein sequence ID" value="MBB6033533.1"/>
    <property type="molecule type" value="Genomic_DNA"/>
</dbReference>